<keyword evidence="20" id="KW-1185">Reference proteome</keyword>
<dbReference type="Gene3D" id="1.20.5.1300">
    <property type="match status" value="1"/>
</dbReference>
<feature type="binding site" evidence="12 17">
    <location>
        <position position="259"/>
    </location>
    <ligand>
        <name>Zn(2+)</name>
        <dbReference type="ChEBI" id="CHEBI:29105"/>
    </ligand>
</feature>
<evidence type="ECO:0000256" key="1">
    <source>
        <dbReference type="ARBA" id="ARBA00003850"/>
    </source>
</evidence>
<comment type="caution">
    <text evidence="19">The sequence shown here is derived from an EMBL/GenBank/DDBJ whole genome shotgun (WGS) entry which is preliminary data.</text>
</comment>
<feature type="binding site" evidence="12 16">
    <location>
        <position position="327"/>
    </location>
    <ligand>
        <name>substrate</name>
    </ligand>
</feature>
<dbReference type="GO" id="GO:0008270">
    <property type="term" value="F:zinc ion binding"/>
    <property type="evidence" value="ECO:0007669"/>
    <property type="project" value="UniProtKB-UniRule"/>
</dbReference>
<feature type="binding site" evidence="12 16">
    <location>
        <position position="259"/>
    </location>
    <ligand>
        <name>substrate</name>
    </ligand>
</feature>
<dbReference type="FunFam" id="3.40.50.1980:FF:000001">
    <property type="entry name" value="Histidinol dehydrogenase"/>
    <property type="match status" value="1"/>
</dbReference>
<evidence type="ECO:0000256" key="13">
    <source>
        <dbReference type="PIRNR" id="PIRNR000099"/>
    </source>
</evidence>
<dbReference type="Pfam" id="PF00815">
    <property type="entry name" value="Histidinol_dh"/>
    <property type="match status" value="1"/>
</dbReference>
<evidence type="ECO:0000256" key="2">
    <source>
        <dbReference type="ARBA" id="ARBA00004940"/>
    </source>
</evidence>
<feature type="binding site" evidence="12 15">
    <location>
        <position position="189"/>
    </location>
    <ligand>
        <name>NAD(+)</name>
        <dbReference type="ChEBI" id="CHEBI:57540"/>
    </ligand>
</feature>
<feature type="binding site" evidence="12 17">
    <location>
        <position position="419"/>
    </location>
    <ligand>
        <name>Zn(2+)</name>
        <dbReference type="ChEBI" id="CHEBI:29105"/>
    </ligand>
</feature>
<proteinExistence type="inferred from homology"/>
<name>A0A4R3KS86_9SPHI</name>
<evidence type="ECO:0000256" key="16">
    <source>
        <dbReference type="PIRSR" id="PIRSR000099-3"/>
    </source>
</evidence>
<dbReference type="EMBL" id="SMAD01000005">
    <property type="protein sequence ID" value="TCS87377.1"/>
    <property type="molecule type" value="Genomic_DNA"/>
</dbReference>
<dbReference type="GO" id="GO:0051287">
    <property type="term" value="F:NAD binding"/>
    <property type="evidence" value="ECO:0007669"/>
    <property type="project" value="InterPro"/>
</dbReference>
<keyword evidence="9 12" id="KW-0520">NAD</keyword>
<dbReference type="PRINTS" id="PR00083">
    <property type="entry name" value="HOLDHDRGNASE"/>
</dbReference>
<evidence type="ECO:0000256" key="6">
    <source>
        <dbReference type="ARBA" id="ARBA00022723"/>
    </source>
</evidence>
<evidence type="ECO:0000256" key="15">
    <source>
        <dbReference type="PIRSR" id="PIRSR000099-2"/>
    </source>
</evidence>
<comment type="catalytic activity">
    <reaction evidence="11 12">
        <text>L-histidinol + 2 NAD(+) + H2O = L-histidine + 2 NADH + 3 H(+)</text>
        <dbReference type="Rhea" id="RHEA:20641"/>
        <dbReference type="ChEBI" id="CHEBI:15377"/>
        <dbReference type="ChEBI" id="CHEBI:15378"/>
        <dbReference type="ChEBI" id="CHEBI:57540"/>
        <dbReference type="ChEBI" id="CHEBI:57595"/>
        <dbReference type="ChEBI" id="CHEBI:57699"/>
        <dbReference type="ChEBI" id="CHEBI:57945"/>
        <dbReference type="EC" id="1.1.1.23"/>
    </reaction>
</comment>
<keyword evidence="7 12" id="KW-0862">Zinc</keyword>
<dbReference type="EC" id="1.1.1.23" evidence="4 12"/>
<evidence type="ECO:0000256" key="9">
    <source>
        <dbReference type="ARBA" id="ARBA00023027"/>
    </source>
</evidence>
<feature type="active site" description="Proton acceptor" evidence="12 14">
    <location>
        <position position="326"/>
    </location>
</feature>
<evidence type="ECO:0000256" key="8">
    <source>
        <dbReference type="ARBA" id="ARBA00023002"/>
    </source>
</evidence>
<evidence type="ECO:0000256" key="7">
    <source>
        <dbReference type="ARBA" id="ARBA00022833"/>
    </source>
</evidence>
<keyword evidence="8 12" id="KW-0560">Oxidoreductase</keyword>
<protein>
    <recommendedName>
        <fullName evidence="4 12">Histidinol dehydrogenase</fullName>
        <shortName evidence="12">HDH</shortName>
        <ecNumber evidence="4 12">1.1.1.23</ecNumber>
    </recommendedName>
</protein>
<dbReference type="PIRSF" id="PIRSF000099">
    <property type="entry name" value="Histidinol_dh"/>
    <property type="match status" value="1"/>
</dbReference>
<feature type="active site" description="Proton acceptor" evidence="12 14">
    <location>
        <position position="327"/>
    </location>
</feature>
<evidence type="ECO:0000256" key="11">
    <source>
        <dbReference type="ARBA" id="ARBA00049489"/>
    </source>
</evidence>
<evidence type="ECO:0000313" key="19">
    <source>
        <dbReference type="EMBL" id="TCS87377.1"/>
    </source>
</evidence>
<accession>A0A4R3KS86</accession>
<dbReference type="Gene3D" id="3.40.50.1980">
    <property type="entry name" value="Nitrogenase molybdenum iron protein domain"/>
    <property type="match status" value="2"/>
</dbReference>
<evidence type="ECO:0000256" key="12">
    <source>
        <dbReference type="HAMAP-Rule" id="MF_01024"/>
    </source>
</evidence>
<dbReference type="InterPro" id="IPR022695">
    <property type="entry name" value="Histidinol_DH_monofunct"/>
</dbReference>
<dbReference type="FunFam" id="3.40.50.1980:FF:000002">
    <property type="entry name" value="Histidinol dehydrogenase, chloroplastic"/>
    <property type="match status" value="1"/>
</dbReference>
<evidence type="ECO:0000256" key="18">
    <source>
        <dbReference type="RuleBase" id="RU004175"/>
    </source>
</evidence>
<evidence type="ECO:0000256" key="14">
    <source>
        <dbReference type="PIRSR" id="PIRSR000099-1"/>
    </source>
</evidence>
<comment type="function">
    <text evidence="1 12">Catalyzes the sequential NAD-dependent oxidations of L-histidinol to L-histidinaldehyde and then to L-histidine.</text>
</comment>
<dbReference type="InterPro" id="IPR016161">
    <property type="entry name" value="Ald_DH/histidinol_DH"/>
</dbReference>
<dbReference type="GO" id="GO:0000105">
    <property type="term" value="P:L-histidine biosynthetic process"/>
    <property type="evidence" value="ECO:0007669"/>
    <property type="project" value="UniProtKB-UniRule"/>
</dbReference>
<dbReference type="OrthoDB" id="9805269at2"/>
<reference evidence="19 20" key="1">
    <citation type="submission" date="2019-03" db="EMBL/GenBank/DDBJ databases">
        <title>Genomic Encyclopedia of Type Strains, Phase IV (KMG-IV): sequencing the most valuable type-strain genomes for metagenomic binning, comparative biology and taxonomic classification.</title>
        <authorList>
            <person name="Goeker M."/>
        </authorList>
    </citation>
    <scope>NUCLEOTIDE SEQUENCE [LARGE SCALE GENOMIC DNA]</scope>
    <source>
        <strain evidence="19 20">DSM 21100</strain>
    </source>
</reference>
<gene>
    <name evidence="12" type="primary">hisD</name>
    <name evidence="19" type="ORF">EDD80_105191</name>
</gene>
<dbReference type="HAMAP" id="MF_01024">
    <property type="entry name" value="HisD"/>
    <property type="match status" value="1"/>
</dbReference>
<organism evidence="19 20">
    <name type="scientific">Anseongella ginsenosidimutans</name>
    <dbReference type="NCBI Taxonomy" id="496056"/>
    <lineage>
        <taxon>Bacteria</taxon>
        <taxon>Pseudomonadati</taxon>
        <taxon>Bacteroidota</taxon>
        <taxon>Sphingobacteriia</taxon>
        <taxon>Sphingobacteriales</taxon>
        <taxon>Sphingobacteriaceae</taxon>
        <taxon>Anseongella</taxon>
    </lineage>
</organism>
<dbReference type="InterPro" id="IPR001692">
    <property type="entry name" value="Histidinol_DH_CS"/>
</dbReference>
<keyword evidence="10 12" id="KW-0368">Histidine biosynthesis</keyword>
<dbReference type="GO" id="GO:0004399">
    <property type="term" value="F:histidinol dehydrogenase activity"/>
    <property type="evidence" value="ECO:0007669"/>
    <property type="project" value="UniProtKB-UniRule"/>
</dbReference>
<dbReference type="AlphaFoldDB" id="A0A4R3KS86"/>
<dbReference type="GO" id="GO:0005737">
    <property type="term" value="C:cytoplasm"/>
    <property type="evidence" value="ECO:0007669"/>
    <property type="project" value="TreeGrafter"/>
</dbReference>
<dbReference type="RefSeq" id="WP_132129165.1">
    <property type="nucleotide sequence ID" value="NZ_CP042432.1"/>
</dbReference>
<feature type="binding site" evidence="12 17">
    <location>
        <position position="360"/>
    </location>
    <ligand>
        <name>Zn(2+)</name>
        <dbReference type="ChEBI" id="CHEBI:29105"/>
    </ligand>
</feature>
<evidence type="ECO:0000313" key="20">
    <source>
        <dbReference type="Proteomes" id="UP000295807"/>
    </source>
</evidence>
<dbReference type="SUPFAM" id="SSF53720">
    <property type="entry name" value="ALDH-like"/>
    <property type="match status" value="1"/>
</dbReference>
<evidence type="ECO:0000256" key="10">
    <source>
        <dbReference type="ARBA" id="ARBA00023102"/>
    </source>
</evidence>
<feature type="binding site" evidence="12 15">
    <location>
        <position position="127"/>
    </location>
    <ligand>
        <name>NAD(+)</name>
        <dbReference type="ChEBI" id="CHEBI:57540"/>
    </ligand>
</feature>
<dbReference type="PANTHER" id="PTHR21256:SF2">
    <property type="entry name" value="HISTIDINE BIOSYNTHESIS TRIFUNCTIONAL PROTEIN"/>
    <property type="match status" value="1"/>
</dbReference>
<comment type="cofactor">
    <cofactor evidence="12 17">
        <name>Zn(2+)</name>
        <dbReference type="ChEBI" id="CHEBI:29105"/>
    </cofactor>
    <text evidence="12 17">Binds 1 zinc ion per subunit.</text>
</comment>
<evidence type="ECO:0000256" key="4">
    <source>
        <dbReference type="ARBA" id="ARBA00012965"/>
    </source>
</evidence>
<feature type="binding site" evidence="12 15">
    <location>
        <position position="212"/>
    </location>
    <ligand>
        <name>NAD(+)</name>
        <dbReference type="ChEBI" id="CHEBI:57540"/>
    </ligand>
</feature>
<dbReference type="InterPro" id="IPR012131">
    <property type="entry name" value="Hstdl_DH"/>
</dbReference>
<feature type="binding site" evidence="12 16">
    <location>
        <position position="262"/>
    </location>
    <ligand>
        <name>substrate</name>
    </ligand>
</feature>
<feature type="binding site" evidence="12 16">
    <location>
        <position position="414"/>
    </location>
    <ligand>
        <name>substrate</name>
    </ligand>
</feature>
<dbReference type="PANTHER" id="PTHR21256">
    <property type="entry name" value="HISTIDINOL DEHYDROGENASE HDH"/>
    <property type="match status" value="1"/>
</dbReference>
<sequence length="430" mass="46191">MLKAYSYAKLSALEIAGLCERNIDVSNKISKTVEEIIDRVKDAGDHALSDFAEKFDGVIPERLFVEKEELGKLAAQVNEKARKALQVAYANIYKFHQTQLAREEKIETTGGVSCWREYRAIQKVGLYIPGGTAVLPSTLLMLGIPAKIAGCRDIVVCCPPGKDGKLSPYIAYVAKILGIEKVYIVGGAQAIAAMALGTETIPKVSKLFGPGNQYVTRAKMIVHSRYGVAIDMPAGPSEVLVIADESCRPDFVAADLLAQAEHSPDSQAILVATSAGIIEKVNKSLSDQLAELPRMEIAGKALSNSYAIETANLNEAVTFANHYASEHLILASEQYESLIPQIRNAGSVFLGNFAPEAAGDYASGTNHTLPTSGFARAYSGVSVDAFVKKVTFQHITEEGIANLGPIIETLAEIEGLEAHRRSVAIRRGGI</sequence>
<dbReference type="PROSITE" id="PS00611">
    <property type="entry name" value="HISOL_DEHYDROGENASE"/>
    <property type="match status" value="1"/>
</dbReference>
<comment type="pathway">
    <text evidence="2 12">Amino-acid biosynthesis; L-histidine biosynthesis; L-histidine from 5-phospho-alpha-D-ribose 1-diphosphate: step 9/9.</text>
</comment>
<keyword evidence="5 12" id="KW-0028">Amino-acid biosynthesis</keyword>
<dbReference type="CDD" id="cd06572">
    <property type="entry name" value="Histidinol_dh"/>
    <property type="match status" value="1"/>
</dbReference>
<dbReference type="Proteomes" id="UP000295807">
    <property type="component" value="Unassembled WGS sequence"/>
</dbReference>
<dbReference type="UniPathway" id="UPA00031">
    <property type="reaction ID" value="UER00014"/>
</dbReference>
<comment type="similarity">
    <text evidence="3 12 13 18">Belongs to the histidinol dehydrogenase family.</text>
</comment>
<dbReference type="FunFam" id="1.20.5.1300:FF:000002">
    <property type="entry name" value="Histidinol dehydrogenase, chloroplastic"/>
    <property type="match status" value="1"/>
</dbReference>
<feature type="binding site" evidence="12 16">
    <location>
        <position position="360"/>
    </location>
    <ligand>
        <name>substrate</name>
    </ligand>
</feature>
<dbReference type="NCBIfam" id="TIGR00069">
    <property type="entry name" value="hisD"/>
    <property type="match status" value="1"/>
</dbReference>
<feature type="binding site" evidence="12 17">
    <location>
        <position position="262"/>
    </location>
    <ligand>
        <name>Zn(2+)</name>
        <dbReference type="ChEBI" id="CHEBI:29105"/>
    </ligand>
</feature>
<evidence type="ECO:0000256" key="5">
    <source>
        <dbReference type="ARBA" id="ARBA00022605"/>
    </source>
</evidence>
<feature type="binding site" evidence="12 16">
    <location>
        <position position="237"/>
    </location>
    <ligand>
        <name>substrate</name>
    </ligand>
</feature>
<feature type="binding site" evidence="12 16">
    <location>
        <position position="419"/>
    </location>
    <ligand>
        <name>substrate</name>
    </ligand>
</feature>
<keyword evidence="6 12" id="KW-0479">Metal-binding</keyword>
<evidence type="ECO:0000256" key="17">
    <source>
        <dbReference type="PIRSR" id="PIRSR000099-4"/>
    </source>
</evidence>
<evidence type="ECO:0000256" key="3">
    <source>
        <dbReference type="ARBA" id="ARBA00010178"/>
    </source>
</evidence>